<accession>A0ACC2NV61</accession>
<proteinExistence type="predicted"/>
<gene>
    <name evidence="1" type="ORF">QAD02_004717</name>
</gene>
<keyword evidence="2" id="KW-1185">Reference proteome</keyword>
<evidence type="ECO:0000313" key="2">
    <source>
        <dbReference type="Proteomes" id="UP001239111"/>
    </source>
</evidence>
<dbReference type="Proteomes" id="UP001239111">
    <property type="component" value="Chromosome 3"/>
</dbReference>
<comment type="caution">
    <text evidence="1">The sequence shown here is derived from an EMBL/GenBank/DDBJ whole genome shotgun (WGS) entry which is preliminary data.</text>
</comment>
<sequence length="612" mass="69386">MSRIQTILRIAFTLFISIPRPTRGLGPVAVIGVVSSIGTLHDFLYSFKDKYLDNNDHPQNSDNTIKALGHLELQIPKYFKKCEEGLKDLIGKQTFHGSMDKIKSYSHDISHKLKEALKIKDRVKKGKLTDHEYLDLFVTSSLTHFINENPLQKIHDIIRNDFYDFQSNLSSPFIKQYQYFGDICTTRMSPLQSINRLFQHLQLISAEFFTANVLLRNISSKYRIQDNNDETGNFYELKIYRKVFAKVHFMDTILKEKHVEELCSLGTKHRCDPNKEVQAGEICLSTLWQSCNSTDSELQCKNVETDIAVCVDETSEYPHDFYYPSNEASSKECHHKLEILKETRDSYFLRHITAPISVHKPCDCSCEEDGVYYYYNKEVTATDVKNDMVVVGAKLEVIENTLVINIKQGKLLPGGAIDPNSSSWLPVKINPMRRERLSTKEYPFVHSIDLTRAVSRKSGCVLTELGLIKTKLDNEYNWRIGLTAAFHSYNFKEGKLEGVGGCTSVAVSQSPEVEMKLVNPVVPTALENDPPTHIIRDKFVKFTTSNGVDGGRSMVPFIDGQEVEPCVLTPLSGAGLLFRGPEGSGGYIGIELITYDLVPLIMNRNDTETTKY</sequence>
<evidence type="ECO:0000313" key="1">
    <source>
        <dbReference type="EMBL" id="KAJ8673455.1"/>
    </source>
</evidence>
<name>A0ACC2NV61_9HYME</name>
<protein>
    <submittedName>
        <fullName evidence="1">Uncharacterized protein</fullName>
    </submittedName>
</protein>
<organism evidence="1 2">
    <name type="scientific">Eretmocerus hayati</name>
    <dbReference type="NCBI Taxonomy" id="131215"/>
    <lineage>
        <taxon>Eukaryota</taxon>
        <taxon>Metazoa</taxon>
        <taxon>Ecdysozoa</taxon>
        <taxon>Arthropoda</taxon>
        <taxon>Hexapoda</taxon>
        <taxon>Insecta</taxon>
        <taxon>Pterygota</taxon>
        <taxon>Neoptera</taxon>
        <taxon>Endopterygota</taxon>
        <taxon>Hymenoptera</taxon>
        <taxon>Apocrita</taxon>
        <taxon>Proctotrupomorpha</taxon>
        <taxon>Chalcidoidea</taxon>
        <taxon>Aphelinidae</taxon>
        <taxon>Aphelininae</taxon>
        <taxon>Eretmocerus</taxon>
    </lineage>
</organism>
<reference evidence="1" key="1">
    <citation type="submission" date="2023-04" db="EMBL/GenBank/DDBJ databases">
        <title>A chromosome-level genome assembly of the parasitoid wasp Eretmocerus hayati.</title>
        <authorList>
            <person name="Zhong Y."/>
            <person name="Liu S."/>
            <person name="Liu Y."/>
        </authorList>
    </citation>
    <scope>NUCLEOTIDE SEQUENCE</scope>
    <source>
        <strain evidence="1">ZJU_SS_LIU_2023</strain>
    </source>
</reference>
<dbReference type="EMBL" id="CM056743">
    <property type="protein sequence ID" value="KAJ8673455.1"/>
    <property type="molecule type" value="Genomic_DNA"/>
</dbReference>